<evidence type="ECO:0000259" key="9">
    <source>
        <dbReference type="PROSITE" id="PS51873"/>
    </source>
</evidence>
<name>A0A9W6ZGE9_9STRA</name>
<keyword evidence="5" id="KW-0863">Zinc-finger</keyword>
<keyword evidence="11" id="KW-1185">Reference proteome</keyword>
<organism evidence="10 11">
    <name type="scientific">Triparma strigata</name>
    <dbReference type="NCBI Taxonomy" id="1606541"/>
    <lineage>
        <taxon>Eukaryota</taxon>
        <taxon>Sar</taxon>
        <taxon>Stramenopiles</taxon>
        <taxon>Ochrophyta</taxon>
        <taxon>Bolidophyceae</taxon>
        <taxon>Parmales</taxon>
        <taxon>Triparmaceae</taxon>
        <taxon>Triparma</taxon>
    </lineage>
</organism>
<evidence type="ECO:0000256" key="4">
    <source>
        <dbReference type="ARBA" id="ARBA00022737"/>
    </source>
</evidence>
<dbReference type="GO" id="GO:0008270">
    <property type="term" value="F:zinc ion binding"/>
    <property type="evidence" value="ECO:0007669"/>
    <property type="project" value="UniProtKB-KW"/>
</dbReference>
<gene>
    <name evidence="10" type="ORF">TrST_g8707</name>
</gene>
<evidence type="ECO:0000256" key="3">
    <source>
        <dbReference type="ARBA" id="ARBA00022723"/>
    </source>
</evidence>
<dbReference type="AlphaFoldDB" id="A0A9W6ZGE9"/>
<dbReference type="InterPro" id="IPR051628">
    <property type="entry name" value="LUBAC_E3_Ligases"/>
</dbReference>
<evidence type="ECO:0000256" key="7">
    <source>
        <dbReference type="ARBA" id="ARBA00022833"/>
    </source>
</evidence>
<dbReference type="InterPro" id="IPR001876">
    <property type="entry name" value="Znf_RanBP2"/>
</dbReference>
<dbReference type="EMBL" id="BRXY01000006">
    <property type="protein sequence ID" value="GMH51781.1"/>
    <property type="molecule type" value="Genomic_DNA"/>
</dbReference>
<keyword evidence="3" id="KW-0479">Metal-binding</keyword>
<evidence type="ECO:0000313" key="11">
    <source>
        <dbReference type="Proteomes" id="UP001165085"/>
    </source>
</evidence>
<dbReference type="SMART" id="SM00547">
    <property type="entry name" value="ZnF_RBZ"/>
    <property type="match status" value="2"/>
</dbReference>
<evidence type="ECO:0000256" key="1">
    <source>
        <dbReference type="ARBA" id="ARBA00004906"/>
    </source>
</evidence>
<feature type="compositionally biased region" description="Pro residues" evidence="8">
    <location>
        <begin position="46"/>
        <end position="55"/>
    </location>
</feature>
<evidence type="ECO:0000256" key="8">
    <source>
        <dbReference type="SAM" id="MobiDB-lite"/>
    </source>
</evidence>
<accession>A0A9W6ZGE9</accession>
<keyword evidence="7" id="KW-0862">Zinc</keyword>
<dbReference type="Gene3D" id="2.30.30.380">
    <property type="entry name" value="Zn-finger domain of Sec23/24"/>
    <property type="match status" value="1"/>
</dbReference>
<evidence type="ECO:0000256" key="2">
    <source>
        <dbReference type="ARBA" id="ARBA00022679"/>
    </source>
</evidence>
<dbReference type="InterPro" id="IPR002867">
    <property type="entry name" value="IBR_dom"/>
</dbReference>
<dbReference type="Gene3D" id="1.20.120.1750">
    <property type="match status" value="1"/>
</dbReference>
<comment type="pathway">
    <text evidence="1">Protein modification; protein ubiquitination.</text>
</comment>
<keyword evidence="2" id="KW-0808">Transferase</keyword>
<keyword evidence="6" id="KW-0833">Ubl conjugation pathway</keyword>
<dbReference type="PROSITE" id="PS51257">
    <property type="entry name" value="PROKAR_LIPOPROTEIN"/>
    <property type="match status" value="1"/>
</dbReference>
<evidence type="ECO:0000256" key="5">
    <source>
        <dbReference type="ARBA" id="ARBA00022771"/>
    </source>
</evidence>
<feature type="region of interest" description="Disordered" evidence="8">
    <location>
        <begin position="377"/>
        <end position="402"/>
    </location>
</feature>
<feature type="region of interest" description="Disordered" evidence="8">
    <location>
        <begin position="36"/>
        <end position="62"/>
    </location>
</feature>
<dbReference type="OrthoDB" id="202881at2759"/>
<comment type="caution">
    <text evidence="10">The sequence shown here is derived from an EMBL/GenBank/DDBJ whole genome shotgun (WGS) entry which is preliminary data.</text>
</comment>
<dbReference type="Pfam" id="PF26200">
    <property type="entry name" value="Rcat_RNF216"/>
    <property type="match status" value="1"/>
</dbReference>
<dbReference type="PROSITE" id="PS51873">
    <property type="entry name" value="TRIAD"/>
    <property type="match status" value="1"/>
</dbReference>
<dbReference type="GO" id="GO:0097039">
    <property type="term" value="P:protein linear polyubiquitination"/>
    <property type="evidence" value="ECO:0007669"/>
    <property type="project" value="TreeGrafter"/>
</dbReference>
<keyword evidence="4" id="KW-0677">Repeat</keyword>
<dbReference type="GO" id="GO:0000151">
    <property type="term" value="C:ubiquitin ligase complex"/>
    <property type="evidence" value="ECO:0007669"/>
    <property type="project" value="TreeGrafter"/>
</dbReference>
<reference evidence="11" key="1">
    <citation type="journal article" date="2023" name="Commun. Biol.">
        <title>Genome analysis of Parmales, the sister group of diatoms, reveals the evolutionary specialization of diatoms from phago-mixotrophs to photoautotrophs.</title>
        <authorList>
            <person name="Ban H."/>
            <person name="Sato S."/>
            <person name="Yoshikawa S."/>
            <person name="Yamada K."/>
            <person name="Nakamura Y."/>
            <person name="Ichinomiya M."/>
            <person name="Sato N."/>
            <person name="Blanc-Mathieu R."/>
            <person name="Endo H."/>
            <person name="Kuwata A."/>
            <person name="Ogata H."/>
        </authorList>
    </citation>
    <scope>NUCLEOTIDE SEQUENCE [LARGE SCALE GENOMIC DNA]</scope>
    <source>
        <strain evidence="11">NIES 3701</strain>
    </source>
</reference>
<dbReference type="InterPro" id="IPR044066">
    <property type="entry name" value="TRIAD_supradom"/>
</dbReference>
<feature type="domain" description="RING-type" evidence="9">
    <location>
        <begin position="118"/>
        <end position="349"/>
    </location>
</feature>
<dbReference type="PANTHER" id="PTHR22770">
    <property type="entry name" value="UBIQUITIN CONJUGATING ENZYME 7 INTERACTING PROTEIN-RELATED"/>
    <property type="match status" value="1"/>
</dbReference>
<dbReference type="Proteomes" id="UP001165085">
    <property type="component" value="Unassembled WGS sequence"/>
</dbReference>
<protein>
    <recommendedName>
        <fullName evidence="9">RING-type domain-containing protein</fullName>
    </recommendedName>
</protein>
<feature type="region of interest" description="Disordered" evidence="8">
    <location>
        <begin position="416"/>
        <end position="445"/>
    </location>
</feature>
<feature type="compositionally biased region" description="Acidic residues" evidence="8">
    <location>
        <begin position="430"/>
        <end position="445"/>
    </location>
</feature>
<evidence type="ECO:0000256" key="6">
    <source>
        <dbReference type="ARBA" id="ARBA00022786"/>
    </source>
</evidence>
<dbReference type="GO" id="GO:0004842">
    <property type="term" value="F:ubiquitin-protein transferase activity"/>
    <property type="evidence" value="ECO:0007669"/>
    <property type="project" value="TreeGrafter"/>
</dbReference>
<evidence type="ECO:0000313" key="10">
    <source>
        <dbReference type="EMBL" id="GMH51781.1"/>
    </source>
</evidence>
<dbReference type="CDD" id="cd20335">
    <property type="entry name" value="BRcat_RBR"/>
    <property type="match status" value="1"/>
</dbReference>
<dbReference type="PANTHER" id="PTHR22770:SF13">
    <property type="entry name" value="RING-TYPE DOMAIN-CONTAINING PROTEIN"/>
    <property type="match status" value="1"/>
</dbReference>
<dbReference type="SUPFAM" id="SSF57850">
    <property type="entry name" value="RING/U-box"/>
    <property type="match status" value="2"/>
</dbReference>
<dbReference type="Pfam" id="PF01485">
    <property type="entry name" value="IBR"/>
    <property type="match status" value="1"/>
</dbReference>
<proteinExistence type="predicted"/>
<dbReference type="GO" id="GO:0043161">
    <property type="term" value="P:proteasome-mediated ubiquitin-dependent protein catabolic process"/>
    <property type="evidence" value="ECO:0007669"/>
    <property type="project" value="TreeGrafter"/>
</dbReference>
<dbReference type="GO" id="GO:0043130">
    <property type="term" value="F:ubiquitin binding"/>
    <property type="evidence" value="ECO:0007669"/>
    <property type="project" value="TreeGrafter"/>
</dbReference>
<sequence>MSKPAPSTPCPAPWTCPTCTFNNSSSAFTSSCEVCSTDRPSLQTPSSPPPLPPSSPQKGPQKGCDNLDVWTCSACTFESNIELALACSVCGTERVSSLALVETLQSEEKQKKAQLILASGECLICGEPSFVSPTYTLRDCPTTCVACEECLQKWVMSRIEERPGVAVPCCFQISSPGICSNTSISQVDIKLLVSPEIFTLHIDKTTEIACSKEGTLHLCPTPDCTFKCEWTSEAENGPPILDCNLCKVSWCLLCRSRKHNGLTCEEYASNALPPNATEEEKRLHLEEIQSKRALSKIRTCKKCGQGVLKKDGCDKIMCLCGYKFCYVCGDEGATCDCTPSEHGFLNPKDGTFVSPTSTSKISKSKTKRKVVMKDGMRVEPTSKLKTKRDVPKKRSAEKEKEEGYVTWEANFLVQPSLRKKRSRGEKEEKDDADDDWDMVDMTDMT</sequence>